<dbReference type="PANTHER" id="PTHR47272">
    <property type="entry name" value="DDE_TNP_1_7 DOMAIN-CONTAINING PROTEIN"/>
    <property type="match status" value="1"/>
</dbReference>
<organism evidence="2 3">
    <name type="scientific">Lepeophtheirus salmonis</name>
    <name type="common">Salmon louse</name>
    <name type="synonym">Caligus salmonis</name>
    <dbReference type="NCBI Taxonomy" id="72036"/>
    <lineage>
        <taxon>Eukaryota</taxon>
        <taxon>Metazoa</taxon>
        <taxon>Ecdysozoa</taxon>
        <taxon>Arthropoda</taxon>
        <taxon>Crustacea</taxon>
        <taxon>Multicrustacea</taxon>
        <taxon>Hexanauplia</taxon>
        <taxon>Copepoda</taxon>
        <taxon>Siphonostomatoida</taxon>
        <taxon>Caligidae</taxon>
        <taxon>Lepeophtheirus</taxon>
    </lineage>
</organism>
<reference evidence="2" key="1">
    <citation type="submission" date="2021-02" db="EMBL/GenBank/DDBJ databases">
        <authorList>
            <person name="Bekaert M."/>
        </authorList>
    </citation>
    <scope>NUCLEOTIDE SEQUENCE</scope>
    <source>
        <strain evidence="2">IoA-00</strain>
    </source>
</reference>
<name>A0A7R8H0F5_LEPSM</name>
<dbReference type="PANTHER" id="PTHR47272:SF1">
    <property type="entry name" value="PIGGYBAC TRANSPOSABLE ELEMENT-DERIVED PROTEIN 3-LIKE"/>
    <property type="match status" value="1"/>
</dbReference>
<accession>A0A7R8H0F5</accession>
<feature type="domain" description="PiggyBac transposable element-derived protein" evidence="1">
    <location>
        <begin position="97"/>
        <end position="172"/>
    </location>
</feature>
<dbReference type="AlphaFoldDB" id="A0A7R8H0F5"/>
<proteinExistence type="predicted"/>
<sequence length="172" mass="20166">MSVHAKSDEEFVETDNTNTELYVPYKDDNLNEVELNPFLPSSSKSTKKKDRTNILWKLVKDYSVRKIPQWKRQMGDVVDIPSPIEYCRDSFDDTFLTKVNLYSSPININKALQLTQAELEQFIAKLLIMGFQNLRRIRIYWSSDFSAGKEIRESFSRDKCENIKRCLQVVNN</sequence>
<protein>
    <submittedName>
        <fullName evidence="2">(salmon louse) hypothetical protein</fullName>
    </submittedName>
</protein>
<dbReference type="InterPro" id="IPR029526">
    <property type="entry name" value="PGBD"/>
</dbReference>
<evidence type="ECO:0000259" key="1">
    <source>
        <dbReference type="Pfam" id="PF13843"/>
    </source>
</evidence>
<evidence type="ECO:0000313" key="2">
    <source>
        <dbReference type="EMBL" id="CAF2783326.1"/>
    </source>
</evidence>
<dbReference type="Proteomes" id="UP000675881">
    <property type="component" value="Chromosome 1"/>
</dbReference>
<evidence type="ECO:0000313" key="3">
    <source>
        <dbReference type="Proteomes" id="UP000675881"/>
    </source>
</evidence>
<gene>
    <name evidence="2" type="ORF">LSAA_498</name>
</gene>
<dbReference type="Pfam" id="PF13843">
    <property type="entry name" value="DDE_Tnp_1_7"/>
    <property type="match status" value="1"/>
</dbReference>
<keyword evidence="3" id="KW-1185">Reference proteome</keyword>
<dbReference type="EMBL" id="HG994580">
    <property type="protein sequence ID" value="CAF2783326.1"/>
    <property type="molecule type" value="Genomic_DNA"/>
</dbReference>